<reference evidence="2 3" key="1">
    <citation type="submission" date="2018-05" db="EMBL/GenBank/DDBJ databases">
        <title>Genomic Encyclopedia of Type Strains, Phase IV (KMG-IV): sequencing the most valuable type-strain genomes for metagenomic binning, comparative biology and taxonomic classification.</title>
        <authorList>
            <person name="Goeker M."/>
        </authorList>
    </citation>
    <scope>NUCLEOTIDE SEQUENCE [LARGE SCALE GENOMIC DNA]</scope>
    <source>
        <strain evidence="2 3">DSM 24906</strain>
    </source>
</reference>
<organism evidence="2 3">
    <name type="scientific">Oceanotoga teriensis</name>
    <dbReference type="NCBI Taxonomy" id="515440"/>
    <lineage>
        <taxon>Bacteria</taxon>
        <taxon>Thermotogati</taxon>
        <taxon>Thermotogota</taxon>
        <taxon>Thermotogae</taxon>
        <taxon>Petrotogales</taxon>
        <taxon>Petrotogaceae</taxon>
        <taxon>Oceanotoga</taxon>
    </lineage>
</organism>
<keyword evidence="3" id="KW-1185">Reference proteome</keyword>
<dbReference type="InterPro" id="IPR049874">
    <property type="entry name" value="ROK_cs"/>
</dbReference>
<dbReference type="Proteomes" id="UP000245921">
    <property type="component" value="Unassembled WGS sequence"/>
</dbReference>
<proteinExistence type="inferred from homology"/>
<evidence type="ECO:0000313" key="2">
    <source>
        <dbReference type="EMBL" id="PWJ96619.1"/>
    </source>
</evidence>
<comment type="similarity">
    <text evidence="1">Belongs to the ROK (NagC/XylR) family.</text>
</comment>
<accession>A0AA45C980</accession>
<comment type="caution">
    <text evidence="2">The sequence shown here is derived from an EMBL/GenBank/DDBJ whole genome shotgun (WGS) entry which is preliminary data.</text>
</comment>
<dbReference type="InterPro" id="IPR000600">
    <property type="entry name" value="ROK"/>
</dbReference>
<dbReference type="Pfam" id="PF00480">
    <property type="entry name" value="ROK"/>
    <property type="match status" value="1"/>
</dbReference>
<dbReference type="Gene3D" id="3.30.420.40">
    <property type="match status" value="2"/>
</dbReference>
<evidence type="ECO:0000256" key="1">
    <source>
        <dbReference type="ARBA" id="ARBA00006479"/>
    </source>
</evidence>
<dbReference type="InterPro" id="IPR043129">
    <property type="entry name" value="ATPase_NBD"/>
</dbReference>
<dbReference type="RefSeq" id="WP_109603607.1">
    <property type="nucleotide sequence ID" value="NZ_JAMHJO010000001.1"/>
</dbReference>
<sequence>MYIVGVDLGGTEIKVGLVDREKGIVRKVSRATEVDKGPDKIVENIALAIKEVAGDDDFEYVGIGSPGSIDRKKGIVRFSPNFPDWRDFHLTEKVSELIDKEIIVENDANAFTLGEWYFGKAKGSQNFIALTLGTGIGSGVVANGTFITGNNGIGAELGHIVIVPEGPMCGCGSRGCLESVASAKFVGLHARELAPRYPESLMIKFAGDINKIESKHVFKACEENDELAKIVVNETVEVLARAIGGYVHMFNPEMIIIGGGMSKAGETLFKPLRERTKKYVMVSFRGTYRIEQSDLVENAGILGAASAAIFSKGVE</sequence>
<evidence type="ECO:0000313" key="3">
    <source>
        <dbReference type="Proteomes" id="UP000245921"/>
    </source>
</evidence>
<dbReference type="AlphaFoldDB" id="A0AA45C980"/>
<name>A0AA45C980_9BACT</name>
<dbReference type="EMBL" id="QGGI01000001">
    <property type="protein sequence ID" value="PWJ96619.1"/>
    <property type="molecule type" value="Genomic_DNA"/>
</dbReference>
<gene>
    <name evidence="2" type="ORF">C7380_101193</name>
</gene>
<dbReference type="SUPFAM" id="SSF53067">
    <property type="entry name" value="Actin-like ATPase domain"/>
    <property type="match status" value="1"/>
</dbReference>
<dbReference type="PROSITE" id="PS01125">
    <property type="entry name" value="ROK"/>
    <property type="match status" value="1"/>
</dbReference>
<dbReference type="PANTHER" id="PTHR18964:SF149">
    <property type="entry name" value="BIFUNCTIONAL UDP-N-ACETYLGLUCOSAMINE 2-EPIMERASE_N-ACETYLMANNOSAMINE KINASE"/>
    <property type="match status" value="1"/>
</dbReference>
<protein>
    <submittedName>
        <fullName evidence="2">Glucokinase</fullName>
    </submittedName>
</protein>
<dbReference type="PANTHER" id="PTHR18964">
    <property type="entry name" value="ROK (REPRESSOR, ORF, KINASE) FAMILY"/>
    <property type="match status" value="1"/>
</dbReference>